<dbReference type="Proteomes" id="UP000050640">
    <property type="component" value="Unplaced"/>
</dbReference>
<organism evidence="1 2">
    <name type="scientific">Elaeophora elaphi</name>
    <dbReference type="NCBI Taxonomy" id="1147741"/>
    <lineage>
        <taxon>Eukaryota</taxon>
        <taxon>Metazoa</taxon>
        <taxon>Ecdysozoa</taxon>
        <taxon>Nematoda</taxon>
        <taxon>Chromadorea</taxon>
        <taxon>Rhabditida</taxon>
        <taxon>Spirurina</taxon>
        <taxon>Spiruromorpha</taxon>
        <taxon>Filarioidea</taxon>
        <taxon>Onchocercidae</taxon>
        <taxon>Elaeophora</taxon>
    </lineage>
</organism>
<name>A0A0R3RFJ6_9BILA</name>
<evidence type="ECO:0000313" key="1">
    <source>
        <dbReference type="Proteomes" id="UP000050640"/>
    </source>
</evidence>
<dbReference type="WBParaSite" id="EEL_0000013801-mRNA-1">
    <property type="protein sequence ID" value="EEL_0000013801-mRNA-1"/>
    <property type="gene ID" value="EEL_0000013801"/>
</dbReference>
<dbReference type="AlphaFoldDB" id="A0A0R3RFJ6"/>
<keyword evidence="1" id="KW-1185">Reference proteome</keyword>
<proteinExistence type="predicted"/>
<reference evidence="2" key="1">
    <citation type="submission" date="2017-02" db="UniProtKB">
        <authorList>
            <consortium name="WormBaseParasite"/>
        </authorList>
    </citation>
    <scope>IDENTIFICATION</scope>
</reference>
<protein>
    <submittedName>
        <fullName evidence="2">DDE Tnp4 domain-containing protein</fullName>
    </submittedName>
</protein>
<accession>A0A0R3RFJ6</accession>
<dbReference type="STRING" id="1147741.A0A0R3RFJ6"/>
<evidence type="ECO:0000313" key="2">
    <source>
        <dbReference type="WBParaSite" id="EEL_0000013801-mRNA-1"/>
    </source>
</evidence>
<sequence>MTCHSNRMDVHLEFVEPFDGIIFADQAYNDSACRWEVLFLDQMEAMLVASHCDR</sequence>